<sequence length="108" mass="11754">MTKPGGPDKSKAAEDAPQQARVVQKREFVDRVVEATGSKKSDVKPIVEAALDQLGRAFAAGETLVIQPFGRARVSMRKDLQNGGEVINLRLRRRGADHNQDSSKSGEQ</sequence>
<dbReference type="InterPro" id="IPR000119">
    <property type="entry name" value="Hist_DNA-bd"/>
</dbReference>
<dbReference type="Pfam" id="PF00216">
    <property type="entry name" value="Bac_DNA_binding"/>
    <property type="match status" value="1"/>
</dbReference>
<gene>
    <name evidence="4" type="ORF">CUV01_15990</name>
</gene>
<dbReference type="KEGG" id="paro:CUV01_15990"/>
<protein>
    <submittedName>
        <fullName evidence="4">DNA-binding protein</fullName>
    </submittedName>
</protein>
<comment type="similarity">
    <text evidence="1">Belongs to the bacterial histone-like protein family.</text>
</comment>
<organism evidence="4 5">
    <name type="scientific">Paracoccus tegillarcae</name>
    <dbReference type="NCBI Taxonomy" id="1529068"/>
    <lineage>
        <taxon>Bacteria</taxon>
        <taxon>Pseudomonadati</taxon>
        <taxon>Pseudomonadota</taxon>
        <taxon>Alphaproteobacteria</taxon>
        <taxon>Rhodobacterales</taxon>
        <taxon>Paracoccaceae</taxon>
        <taxon>Paracoccus</taxon>
    </lineage>
</organism>
<accession>A0A2K9EI82</accession>
<feature type="region of interest" description="Disordered" evidence="3">
    <location>
        <begin position="1"/>
        <end position="23"/>
    </location>
</feature>
<evidence type="ECO:0000313" key="4">
    <source>
        <dbReference type="EMBL" id="AUH34683.1"/>
    </source>
</evidence>
<proteinExistence type="inferred from homology"/>
<keyword evidence="2 4" id="KW-0238">DNA-binding</keyword>
<evidence type="ECO:0000256" key="1">
    <source>
        <dbReference type="ARBA" id="ARBA00010529"/>
    </source>
</evidence>
<keyword evidence="5" id="KW-1185">Reference proteome</keyword>
<feature type="compositionally biased region" description="Basic and acidic residues" evidence="3">
    <location>
        <begin position="1"/>
        <end position="14"/>
    </location>
</feature>
<dbReference type="AlphaFoldDB" id="A0A2K9EI82"/>
<dbReference type="Gene3D" id="4.10.520.10">
    <property type="entry name" value="IHF-like DNA-binding proteins"/>
    <property type="match status" value="1"/>
</dbReference>
<dbReference type="SUPFAM" id="SSF47729">
    <property type="entry name" value="IHF-like DNA-binding proteins"/>
    <property type="match status" value="1"/>
</dbReference>
<dbReference type="RefSeq" id="WP_101461343.1">
    <property type="nucleotide sequence ID" value="NZ_CP025408.1"/>
</dbReference>
<dbReference type="GO" id="GO:0003677">
    <property type="term" value="F:DNA binding"/>
    <property type="evidence" value="ECO:0007669"/>
    <property type="project" value="UniProtKB-KW"/>
</dbReference>
<evidence type="ECO:0000256" key="3">
    <source>
        <dbReference type="SAM" id="MobiDB-lite"/>
    </source>
</evidence>
<name>A0A2K9EI82_9RHOB</name>
<dbReference type="Proteomes" id="UP000233742">
    <property type="component" value="Chromosome"/>
</dbReference>
<dbReference type="EMBL" id="CP025408">
    <property type="protein sequence ID" value="AUH34683.1"/>
    <property type="molecule type" value="Genomic_DNA"/>
</dbReference>
<dbReference type="GO" id="GO:0030527">
    <property type="term" value="F:structural constituent of chromatin"/>
    <property type="evidence" value="ECO:0007669"/>
    <property type="project" value="InterPro"/>
</dbReference>
<evidence type="ECO:0000313" key="5">
    <source>
        <dbReference type="Proteomes" id="UP000233742"/>
    </source>
</evidence>
<dbReference type="InterPro" id="IPR010992">
    <property type="entry name" value="IHF-like_DNA-bd_dom_sf"/>
</dbReference>
<dbReference type="OrthoDB" id="7873474at2"/>
<evidence type="ECO:0000256" key="2">
    <source>
        <dbReference type="ARBA" id="ARBA00023125"/>
    </source>
</evidence>
<reference evidence="4 5" key="1">
    <citation type="submission" date="2017-12" db="EMBL/GenBank/DDBJ databases">
        <authorList>
            <person name="Hurst M.R.H."/>
        </authorList>
    </citation>
    <scope>NUCLEOTIDE SEQUENCE [LARGE SCALE GENOMIC DNA]</scope>
    <source>
        <strain evidence="4 5">BM15</strain>
    </source>
</reference>